<name>A0ABT9VI47_9BACI</name>
<dbReference type="Proteomes" id="UP001224359">
    <property type="component" value="Unassembled WGS sequence"/>
</dbReference>
<reference evidence="2 3" key="1">
    <citation type="submission" date="2023-07" db="EMBL/GenBank/DDBJ databases">
        <title>Genomic Encyclopedia of Type Strains, Phase IV (KMG-IV): sequencing the most valuable type-strain genomes for metagenomic binning, comparative biology and taxonomic classification.</title>
        <authorList>
            <person name="Goeker M."/>
        </authorList>
    </citation>
    <scope>NUCLEOTIDE SEQUENCE [LARGE SCALE GENOMIC DNA]</scope>
    <source>
        <strain evidence="2 3">DSM 16460</strain>
    </source>
</reference>
<evidence type="ECO:0000313" key="3">
    <source>
        <dbReference type="Proteomes" id="UP001224359"/>
    </source>
</evidence>
<gene>
    <name evidence="2" type="ORF">J2S77_002647</name>
</gene>
<proteinExistence type="predicted"/>
<comment type="caution">
    <text evidence="2">The sequence shown here is derived from an EMBL/GenBank/DDBJ whole genome shotgun (WGS) entry which is preliminary data.</text>
</comment>
<organism evidence="2 3">
    <name type="scientific">Alkalibacillus salilacus</name>
    <dbReference type="NCBI Taxonomy" id="284582"/>
    <lineage>
        <taxon>Bacteria</taxon>
        <taxon>Bacillati</taxon>
        <taxon>Bacillota</taxon>
        <taxon>Bacilli</taxon>
        <taxon>Bacillales</taxon>
        <taxon>Bacillaceae</taxon>
        <taxon>Alkalibacillus</taxon>
    </lineage>
</organism>
<evidence type="ECO:0000256" key="1">
    <source>
        <dbReference type="SAM" id="Phobius"/>
    </source>
</evidence>
<keyword evidence="3" id="KW-1185">Reference proteome</keyword>
<keyword evidence="1" id="KW-1133">Transmembrane helix</keyword>
<evidence type="ECO:0008006" key="4">
    <source>
        <dbReference type="Google" id="ProtNLM"/>
    </source>
</evidence>
<keyword evidence="1" id="KW-0472">Membrane</keyword>
<feature type="transmembrane region" description="Helical" evidence="1">
    <location>
        <begin position="7"/>
        <end position="25"/>
    </location>
</feature>
<protein>
    <recommendedName>
        <fullName evidence="4">DUF4064 domain-containing protein</fullName>
    </recommendedName>
</protein>
<sequence>MKNIIRIGGLSEVLISITAILLAIVDDSYTFGNFGILAILGSILGIVGSFKTQNNGNGNGFLIVSGIALGVYGVWIF</sequence>
<feature type="transmembrane region" description="Helical" evidence="1">
    <location>
        <begin position="31"/>
        <end position="50"/>
    </location>
</feature>
<evidence type="ECO:0000313" key="2">
    <source>
        <dbReference type="EMBL" id="MDQ0160643.1"/>
    </source>
</evidence>
<dbReference type="EMBL" id="JAUSTQ010000015">
    <property type="protein sequence ID" value="MDQ0160643.1"/>
    <property type="molecule type" value="Genomic_DNA"/>
</dbReference>
<keyword evidence="1" id="KW-0812">Transmembrane</keyword>
<feature type="transmembrane region" description="Helical" evidence="1">
    <location>
        <begin position="57"/>
        <end position="76"/>
    </location>
</feature>
<dbReference type="RefSeq" id="WP_306978043.1">
    <property type="nucleotide sequence ID" value="NZ_JAUSTQ010000015.1"/>
</dbReference>
<accession>A0ABT9VI47</accession>